<organism evidence="1 2">
    <name type="scientific">Pseudobacter ginsenosidimutans</name>
    <dbReference type="NCBI Taxonomy" id="661488"/>
    <lineage>
        <taxon>Bacteria</taxon>
        <taxon>Pseudomonadati</taxon>
        <taxon>Bacteroidota</taxon>
        <taxon>Chitinophagia</taxon>
        <taxon>Chitinophagales</taxon>
        <taxon>Chitinophagaceae</taxon>
        <taxon>Pseudobacter</taxon>
    </lineage>
</organism>
<sequence length="448" mass="50062">MLMKKIILFYTFLLIAFFAVAQKESYDMLSYLPPQGKGWKKENGNNFMSYSCINKKDWCQISVFKATVSKGSLDADFNSEWESLTAQKHLITAGPQLSETKAAGEWQVITGGAKASFNGADMMVLHTVMRNQNNCISIVAKTNSASFLQAIEHFTSSIDLIQSGSTHENNSPASHNNTNAITTTWDDGWISIMQENWAEVKKGNIRVLVHYPNKNADSYNSVLKDGLQNAWNILVAPRYSGICNFALKPIQSFESIAFAEADGIENSTGKPVHIVLFKKYYSNGNGRYLEFITPDQNSFEQEFGAYHNDEFGWDKLSGMQFRNKFAVNPSSLTGKWLASDYASLSYYYVSSGGFAGATATSIAHEFTFFNNGKYQSDHAGASGVVGNQKFSRQVYKGNYSTNNWELKLTNRFQGGAETYQCYFEAVKNGQILIMTDKHNTVYSLVKAH</sequence>
<dbReference type="Proteomes" id="UP000293874">
    <property type="component" value="Unassembled WGS sequence"/>
</dbReference>
<evidence type="ECO:0000313" key="2">
    <source>
        <dbReference type="Proteomes" id="UP000293874"/>
    </source>
</evidence>
<reference evidence="1 2" key="1">
    <citation type="submission" date="2019-02" db="EMBL/GenBank/DDBJ databases">
        <title>Genomic Encyclopedia of Type Strains, Phase IV (KMG-IV): sequencing the most valuable type-strain genomes for metagenomic binning, comparative biology and taxonomic classification.</title>
        <authorList>
            <person name="Goeker M."/>
        </authorList>
    </citation>
    <scope>NUCLEOTIDE SEQUENCE [LARGE SCALE GENOMIC DNA]</scope>
    <source>
        <strain evidence="1 2">DSM 18116</strain>
    </source>
</reference>
<protein>
    <submittedName>
        <fullName evidence="1">Uncharacterized protein</fullName>
    </submittedName>
</protein>
<dbReference type="EMBL" id="SGXA01000001">
    <property type="protein sequence ID" value="RZS76103.1"/>
    <property type="molecule type" value="Genomic_DNA"/>
</dbReference>
<keyword evidence="2" id="KW-1185">Reference proteome</keyword>
<evidence type="ECO:0000313" key="1">
    <source>
        <dbReference type="EMBL" id="RZS76103.1"/>
    </source>
</evidence>
<name>A0A4Q7N4Y3_9BACT</name>
<gene>
    <name evidence="1" type="ORF">EV199_1981</name>
</gene>
<comment type="caution">
    <text evidence="1">The sequence shown here is derived from an EMBL/GenBank/DDBJ whole genome shotgun (WGS) entry which is preliminary data.</text>
</comment>
<proteinExistence type="predicted"/>
<dbReference type="AlphaFoldDB" id="A0A4Q7N4Y3"/>
<accession>A0A4Q7N4Y3</accession>